<keyword evidence="2" id="KW-1185">Reference proteome</keyword>
<dbReference type="Proteomes" id="UP000092154">
    <property type="component" value="Unassembled WGS sequence"/>
</dbReference>
<name>A0A1B7NH21_9AGAM</name>
<sequence length="293" mass="32757">MNTTVRNACIRGDLPTAEELLTQEIDANSDNYRSYANRSVVMARKLDWDHALDDATKSLSIQPSLMGYISKGIALCGKKQVRDANRAFDLASIFSAGDPKTIHFLFLIKSIALFSANQHAETMRRLRELAAACLDVHTTLLCRIMEVYLHIQLGNSALDRACPTEAADHFTAAVNTGAFLSKSAIDSKYEEFMVLFGCDFNFLWQTANQKRCHALLRAGRLAEVFEAYQYMTDMSDETTKANCLDWSLGFIRELSTSRDSVPNADATPDICKYENDSLSDIDSDIDNVDDVIY</sequence>
<evidence type="ECO:0000313" key="2">
    <source>
        <dbReference type="Proteomes" id="UP000092154"/>
    </source>
</evidence>
<evidence type="ECO:0008006" key="3">
    <source>
        <dbReference type="Google" id="ProtNLM"/>
    </source>
</evidence>
<dbReference type="InParanoid" id="A0A1B7NH21"/>
<dbReference type="EMBL" id="KV448128">
    <property type="protein sequence ID" value="OAX44110.1"/>
    <property type="molecule type" value="Genomic_DNA"/>
</dbReference>
<organism evidence="1 2">
    <name type="scientific">Rhizopogon vinicolor AM-OR11-026</name>
    <dbReference type="NCBI Taxonomy" id="1314800"/>
    <lineage>
        <taxon>Eukaryota</taxon>
        <taxon>Fungi</taxon>
        <taxon>Dikarya</taxon>
        <taxon>Basidiomycota</taxon>
        <taxon>Agaricomycotina</taxon>
        <taxon>Agaricomycetes</taxon>
        <taxon>Agaricomycetidae</taxon>
        <taxon>Boletales</taxon>
        <taxon>Suillineae</taxon>
        <taxon>Rhizopogonaceae</taxon>
        <taxon>Rhizopogon</taxon>
    </lineage>
</organism>
<dbReference type="OrthoDB" id="2017782at2759"/>
<reference evidence="1 2" key="1">
    <citation type="submission" date="2016-06" db="EMBL/GenBank/DDBJ databases">
        <title>Comparative genomics of the ectomycorrhizal sister species Rhizopogon vinicolor and Rhizopogon vesiculosus (Basidiomycota: Boletales) reveals a divergence of the mating type B locus.</title>
        <authorList>
            <consortium name="DOE Joint Genome Institute"/>
            <person name="Mujic A.B."/>
            <person name="Kuo A."/>
            <person name="Tritt A."/>
            <person name="Lipzen A."/>
            <person name="Chen C."/>
            <person name="Johnson J."/>
            <person name="Sharma A."/>
            <person name="Barry K."/>
            <person name="Grigoriev I.V."/>
            <person name="Spatafora J.W."/>
        </authorList>
    </citation>
    <scope>NUCLEOTIDE SEQUENCE [LARGE SCALE GENOMIC DNA]</scope>
    <source>
        <strain evidence="1 2">AM-OR11-026</strain>
    </source>
</reference>
<accession>A0A1B7NH21</accession>
<dbReference type="SUPFAM" id="SSF48452">
    <property type="entry name" value="TPR-like"/>
    <property type="match status" value="1"/>
</dbReference>
<gene>
    <name evidence="1" type="ORF">K503DRAFT_543512</name>
</gene>
<evidence type="ECO:0000313" key="1">
    <source>
        <dbReference type="EMBL" id="OAX44110.1"/>
    </source>
</evidence>
<protein>
    <recommendedName>
        <fullName evidence="3">TPR-like protein</fullName>
    </recommendedName>
</protein>
<dbReference type="InterPro" id="IPR011990">
    <property type="entry name" value="TPR-like_helical_dom_sf"/>
</dbReference>
<dbReference type="STRING" id="1314800.A0A1B7NH21"/>
<dbReference type="AlphaFoldDB" id="A0A1B7NH21"/>
<dbReference type="Gene3D" id="1.25.40.10">
    <property type="entry name" value="Tetratricopeptide repeat domain"/>
    <property type="match status" value="1"/>
</dbReference>
<proteinExistence type="predicted"/>